<dbReference type="Pfam" id="PF08240">
    <property type="entry name" value="ADH_N"/>
    <property type="match status" value="1"/>
</dbReference>
<keyword evidence="9" id="KW-0539">Nucleus</keyword>
<evidence type="ECO:0000256" key="10">
    <source>
        <dbReference type="RuleBase" id="RU361277"/>
    </source>
</evidence>
<dbReference type="InterPro" id="IPR002328">
    <property type="entry name" value="ADH_Zn_CS"/>
</dbReference>
<evidence type="ECO:0000259" key="13">
    <source>
        <dbReference type="SMART" id="SM00906"/>
    </source>
</evidence>
<evidence type="ECO:0000256" key="3">
    <source>
        <dbReference type="ARBA" id="ARBA00009199"/>
    </source>
</evidence>
<dbReference type="InterPro" id="IPR001138">
    <property type="entry name" value="Zn2Cys6_DnaBD"/>
</dbReference>
<gene>
    <name evidence="14" type="ORF">FTJAE_11490</name>
</gene>
<dbReference type="GeneID" id="59296708"/>
<dbReference type="GO" id="GO:0018455">
    <property type="term" value="F:alcohol dehydrogenase [NAD(P)+] activity"/>
    <property type="evidence" value="ECO:0007669"/>
    <property type="project" value="UniProtKB-ARBA"/>
</dbReference>
<feature type="compositionally biased region" description="Low complexity" evidence="11">
    <location>
        <begin position="313"/>
        <end position="325"/>
    </location>
</feature>
<keyword evidence="5" id="KW-0378">Hydrolase</keyword>
<dbReference type="PANTHER" id="PTHR46072:SF2">
    <property type="entry name" value="AMIDASE (EUROFUNG)"/>
    <property type="match status" value="1"/>
</dbReference>
<dbReference type="InterPro" id="IPR020843">
    <property type="entry name" value="ER"/>
</dbReference>
<dbReference type="Gene3D" id="3.90.180.10">
    <property type="entry name" value="Medium-chain alcohol dehydrogenases, catalytic domain"/>
    <property type="match status" value="1"/>
</dbReference>
<dbReference type="InterPro" id="IPR036928">
    <property type="entry name" value="AS_sf"/>
</dbReference>
<dbReference type="EMBL" id="JAAQRI010000281">
    <property type="protein sequence ID" value="KAF5621149.1"/>
    <property type="molecule type" value="Genomic_DNA"/>
</dbReference>
<keyword evidence="8" id="KW-0520">NAD</keyword>
<evidence type="ECO:0000256" key="7">
    <source>
        <dbReference type="ARBA" id="ARBA00023002"/>
    </source>
</evidence>
<keyword evidence="7" id="KW-0560">Oxidoreductase</keyword>
<dbReference type="Gene3D" id="3.90.1300.10">
    <property type="entry name" value="Amidase signature (AS) domain"/>
    <property type="match status" value="1"/>
</dbReference>
<dbReference type="GO" id="GO:0003677">
    <property type="term" value="F:DNA binding"/>
    <property type="evidence" value="ECO:0007669"/>
    <property type="project" value="InterPro"/>
</dbReference>
<evidence type="ECO:0000256" key="8">
    <source>
        <dbReference type="ARBA" id="ARBA00023027"/>
    </source>
</evidence>
<dbReference type="InterPro" id="IPR011032">
    <property type="entry name" value="GroES-like_sf"/>
</dbReference>
<name>A0A8H5QUJ9_9HYPO</name>
<comment type="similarity">
    <text evidence="2 10">Belongs to the zinc-containing alcohol dehydrogenase family.</text>
</comment>
<reference evidence="14 15" key="1">
    <citation type="submission" date="2020-05" db="EMBL/GenBank/DDBJ databases">
        <title>Identification and distribution of gene clusters putatively required for synthesis of sphingolipid metabolism inhibitors in phylogenetically diverse species of the filamentous fungus Fusarium.</title>
        <authorList>
            <person name="Kim H.-S."/>
            <person name="Busman M."/>
            <person name="Brown D.W."/>
            <person name="Divon H."/>
            <person name="Uhlig S."/>
            <person name="Proctor R.H."/>
        </authorList>
    </citation>
    <scope>NUCLEOTIDE SEQUENCE [LARGE SCALE GENOMIC DNA]</scope>
    <source>
        <strain evidence="14 15">NRRL 66243</strain>
    </source>
</reference>
<keyword evidence="4 10" id="KW-0479">Metal-binding</keyword>
<feature type="domain" description="Enoyl reductase (ER)" evidence="12">
    <location>
        <begin position="961"/>
        <end position="1276"/>
    </location>
</feature>
<dbReference type="OrthoDB" id="6428749at2759"/>
<dbReference type="RefSeq" id="XP_037201560.1">
    <property type="nucleotide sequence ID" value="XM_037344438.1"/>
</dbReference>
<evidence type="ECO:0000313" key="14">
    <source>
        <dbReference type="EMBL" id="KAF5621149.1"/>
    </source>
</evidence>
<dbReference type="PROSITE" id="PS00059">
    <property type="entry name" value="ADH_ZINC"/>
    <property type="match status" value="1"/>
</dbReference>
<dbReference type="InterPro" id="IPR023631">
    <property type="entry name" value="Amidase_dom"/>
</dbReference>
<dbReference type="SUPFAM" id="SSF50129">
    <property type="entry name" value="GroES-like"/>
    <property type="match status" value="1"/>
</dbReference>
<evidence type="ECO:0000313" key="15">
    <source>
        <dbReference type="Proteomes" id="UP000530670"/>
    </source>
</evidence>
<sequence>MAKLTAAERAAHEEGNLHMLRATIERTLWHLDPHSELAAHLRETTKEIRRHTLAGLLPKPKPKSQQKSLPYSKQDEPELPRLSAPRQQSPAREPQKVLTNEGSRYQLRDRQDHVPIIELSSDVSSELSDEPIYDFDHAPDQGESASASDMSTLAKEHQKPSRELPVEETPAEEETLTQEMPTHESRKRPAEDDGEDDASPVSKRVKGWLTHITGGYIASALGARSWLSAPSAYIFISGLNNTRVSRHPKLGARQLSPISAGRILTAMSSPLVTRRNGKKQACEPCRRRKVACDHGYPAATPSRARRSQRRVSEASALSSEVAAPAARHRNFGPDDGLWSSPAARPPQGFFGPTSFPAAYQETEASLAAQGPSVAVVDAPSSPTIPAPPSVAEIQSIVDMDQGASQLAVRVLQALPEKLSMQRSMPKASLDEDWLAGIGDRLLSSTWDTFGSCLSDRANTAKLREMGSRICINTRKTLKEDQDDPTTWIQSFSGENLRWETVGVIFLYTALSELSATSNEDSKRIIRQCTEYCASCITLANMGGSSGTLMLFLVYKRSVLHSWMHGETSLPYWKFHAEAVAMLTFSGLHDTRTKSSTHMSSVPTEIRRRIGCQVFVVDKFLATFVGRPPLLTRRFCSITLPLDLGESALLSDRETFQRRSQLLDQDGWNVDGCIYSGSLLRVRMMIALARDEILEVILAQDGAYGIMEFMQLKTKQLDLYGHLPQHLIWNPTAEEISEIDLEIGYPKLLIRLDHLLNMFLIQRLFVKYGHPRNELLRTSFEMVVLTLNFWAQKHIWAALQGKCRWIIMGYATLAGAVLCMELIDPVPVTISTEESIIAGETYSRSSIIQQLSLLLGYLKTSCPSQTHCSVAHNVRGVIKKVLDHILNNSSVTQPVAEFEGMDFAGSWDHFSYFSALDNFDWLMEERGIEEESGMLIPSHTFNLFENMSLPKTYKAASFEASGSKLALKEVKLEQPGPGYILVKVLACGVCHSDSWMQQGRFGDLFPRVPGHEAVGDVVAVGDGVSSFQIGERVGGAWHGGHDGTCRSCQTGSFQLCDNGAINGVTMDGGYAEYVLLHAEAAVRIPSDADPAEVAPLLCAGVTVFNVIRRIGVLQGGLIAVQGLGGLGHLALQYASKMGYTVVAMSAGSEKKDFAMKLGAHHYIDSSKEDPSEALQKLGGANMILSTAPNAEAVSPLTGGLAALGKLVVLSPLGPMEFNTVHMIMKNISVHGWNTGHQQDSEDAIAFAHTHRIKCIVERFDFATQYREAFEKMESGKKREDRDGAIQSCEAQLPAVTDESIVPEHADISSLLEQLKTGKITAEKLVSVTIRRAIASHKETNCLSEPLFESALERAKSLDEYFQKHKQLIGPLHGIPVSVKDQFNIAGLDTTLGYVGRSFKPARDNAVMVTILEKLGAVIITKTVIPQSIMYGETESPLWGLTTYPGRPELSPGGSSGGEATLMRMSGSLGGWATDIGGSIRVPSHLCGLFGLKPSSGRFSYSGAANSHEGQSHVPSSIGPMSPTLSNLIALTKECLLAEPWKLDPNVVPIPWRQADFEDVQKRKLTIGIILDDGVVRPHPEIQEAVRRAVAIFEKAGHKVIPWSTADHSSCIEIQDQFYRADGGEDIKTEVAVAGEPMIAHVEALVNSSKPISVYEYWQLNRRKTAAQEAYNKKWTTTAGLEDGECVDVIIGPVSPHTAVPHRSSRWTGYAKIWNFLDYTAMSFPLAKFGSSEDATSSDIYVAVAEEARRSYLHDYAPRNAIDEWIRGLYDPEAMKGLDIGVQIIGRRYEEEKVLGVASLLKKLIRAP</sequence>
<evidence type="ECO:0000256" key="6">
    <source>
        <dbReference type="ARBA" id="ARBA00022833"/>
    </source>
</evidence>
<organism evidence="14 15">
    <name type="scientific">Fusarium tjaetaba</name>
    <dbReference type="NCBI Taxonomy" id="1567544"/>
    <lineage>
        <taxon>Eukaryota</taxon>
        <taxon>Fungi</taxon>
        <taxon>Dikarya</taxon>
        <taxon>Ascomycota</taxon>
        <taxon>Pezizomycotina</taxon>
        <taxon>Sordariomycetes</taxon>
        <taxon>Hypocreomycetidae</taxon>
        <taxon>Hypocreales</taxon>
        <taxon>Nectriaceae</taxon>
        <taxon>Fusarium</taxon>
        <taxon>Fusarium fujikuroi species complex</taxon>
    </lineage>
</organism>
<feature type="compositionally biased region" description="Basic and acidic residues" evidence="11">
    <location>
        <begin position="154"/>
        <end position="165"/>
    </location>
</feature>
<dbReference type="InterPro" id="IPR013149">
    <property type="entry name" value="ADH-like_C"/>
</dbReference>
<dbReference type="GO" id="GO:0016787">
    <property type="term" value="F:hydrolase activity"/>
    <property type="evidence" value="ECO:0007669"/>
    <property type="project" value="UniProtKB-KW"/>
</dbReference>
<dbReference type="InterPro" id="IPR013154">
    <property type="entry name" value="ADH-like_N"/>
</dbReference>
<dbReference type="SUPFAM" id="SSF51735">
    <property type="entry name" value="NAD(P)-binding Rossmann-fold domains"/>
    <property type="match status" value="1"/>
</dbReference>
<dbReference type="CDD" id="cd12148">
    <property type="entry name" value="fungal_TF_MHR"/>
    <property type="match status" value="1"/>
</dbReference>
<keyword evidence="15" id="KW-1185">Reference proteome</keyword>
<evidence type="ECO:0000256" key="4">
    <source>
        <dbReference type="ARBA" id="ARBA00022723"/>
    </source>
</evidence>
<dbReference type="GO" id="GO:0000981">
    <property type="term" value="F:DNA-binding transcription factor activity, RNA polymerase II-specific"/>
    <property type="evidence" value="ECO:0007669"/>
    <property type="project" value="InterPro"/>
</dbReference>
<dbReference type="Pfam" id="PF01425">
    <property type="entry name" value="Amidase"/>
    <property type="match status" value="1"/>
</dbReference>
<evidence type="ECO:0000256" key="11">
    <source>
        <dbReference type="SAM" id="MobiDB-lite"/>
    </source>
</evidence>
<feature type="region of interest" description="Disordered" evidence="11">
    <location>
        <begin position="53"/>
        <end position="202"/>
    </location>
</feature>
<dbReference type="InterPro" id="IPR007219">
    <property type="entry name" value="XnlR_reg_dom"/>
</dbReference>
<evidence type="ECO:0000256" key="9">
    <source>
        <dbReference type="ARBA" id="ARBA00023242"/>
    </source>
</evidence>
<dbReference type="Gene3D" id="3.40.50.720">
    <property type="entry name" value="NAD(P)-binding Rossmann-like Domain"/>
    <property type="match status" value="1"/>
</dbReference>
<comment type="cofactor">
    <cofactor evidence="1 10">
        <name>Zn(2+)</name>
        <dbReference type="ChEBI" id="CHEBI:29105"/>
    </cofactor>
</comment>
<comment type="caution">
    <text evidence="14">The sequence shown here is derived from an EMBL/GenBank/DDBJ whole genome shotgun (WGS) entry which is preliminary data.</text>
</comment>
<dbReference type="Pfam" id="PF04082">
    <property type="entry name" value="Fungal_trans"/>
    <property type="match status" value="1"/>
</dbReference>
<feature type="compositionally biased region" description="Basic and acidic residues" evidence="11">
    <location>
        <begin position="181"/>
        <end position="191"/>
    </location>
</feature>
<feature type="domain" description="Xylanolytic transcriptional activator regulatory" evidence="13">
    <location>
        <begin position="571"/>
        <end position="646"/>
    </location>
</feature>
<dbReference type="CDD" id="cd00067">
    <property type="entry name" value="GAL4"/>
    <property type="match status" value="1"/>
</dbReference>
<accession>A0A8H5QUJ9</accession>
<dbReference type="GO" id="GO:0008270">
    <property type="term" value="F:zinc ion binding"/>
    <property type="evidence" value="ECO:0007669"/>
    <property type="project" value="InterPro"/>
</dbReference>
<evidence type="ECO:0008006" key="16">
    <source>
        <dbReference type="Google" id="ProtNLM"/>
    </source>
</evidence>
<protein>
    <recommendedName>
        <fullName evidence="16">Polyketide synthase</fullName>
    </recommendedName>
</protein>
<comment type="similarity">
    <text evidence="3">Belongs to the amidase family.</text>
</comment>
<dbReference type="Pfam" id="PF00107">
    <property type="entry name" value="ADH_zinc_N"/>
    <property type="match status" value="1"/>
</dbReference>
<evidence type="ECO:0000259" key="12">
    <source>
        <dbReference type="SMART" id="SM00829"/>
    </source>
</evidence>
<dbReference type="Proteomes" id="UP000530670">
    <property type="component" value="Unassembled WGS sequence"/>
</dbReference>
<keyword evidence="6 10" id="KW-0862">Zinc</keyword>
<evidence type="ECO:0000256" key="2">
    <source>
        <dbReference type="ARBA" id="ARBA00008072"/>
    </source>
</evidence>
<dbReference type="SMART" id="SM00829">
    <property type="entry name" value="PKS_ER"/>
    <property type="match status" value="1"/>
</dbReference>
<dbReference type="PANTHER" id="PTHR46072">
    <property type="entry name" value="AMIDASE-RELATED-RELATED"/>
    <property type="match status" value="1"/>
</dbReference>
<evidence type="ECO:0000256" key="5">
    <source>
        <dbReference type="ARBA" id="ARBA00022801"/>
    </source>
</evidence>
<dbReference type="GO" id="GO:0006351">
    <property type="term" value="P:DNA-templated transcription"/>
    <property type="evidence" value="ECO:0007669"/>
    <property type="project" value="InterPro"/>
</dbReference>
<evidence type="ECO:0000256" key="1">
    <source>
        <dbReference type="ARBA" id="ARBA00001947"/>
    </source>
</evidence>
<dbReference type="InterPro" id="IPR036291">
    <property type="entry name" value="NAD(P)-bd_dom_sf"/>
</dbReference>
<dbReference type="FunFam" id="3.40.50.720:FF:000039">
    <property type="entry name" value="Alcohol dehydrogenase AdhP"/>
    <property type="match status" value="1"/>
</dbReference>
<dbReference type="SMART" id="SM00906">
    <property type="entry name" value="Fungal_trans"/>
    <property type="match status" value="1"/>
</dbReference>
<feature type="compositionally biased region" description="Low complexity" evidence="11">
    <location>
        <begin position="63"/>
        <end position="72"/>
    </location>
</feature>
<dbReference type="SUPFAM" id="SSF75304">
    <property type="entry name" value="Amidase signature (AS) enzymes"/>
    <property type="match status" value="1"/>
</dbReference>
<proteinExistence type="inferred from homology"/>
<feature type="region of interest" description="Disordered" evidence="11">
    <location>
        <begin position="296"/>
        <end position="345"/>
    </location>
</feature>
<feature type="compositionally biased region" description="Basic and acidic residues" evidence="11">
    <location>
        <begin position="106"/>
        <end position="115"/>
    </location>
</feature>